<feature type="domain" description="Phage tail collar" evidence="2">
    <location>
        <begin position="40"/>
        <end position="87"/>
    </location>
</feature>
<evidence type="ECO:0000256" key="1">
    <source>
        <dbReference type="SAM" id="MobiDB-lite"/>
    </source>
</evidence>
<reference evidence="3 4" key="1">
    <citation type="submission" date="2019-01" db="EMBL/GenBank/DDBJ databases">
        <title>Coherence of Microcystis species and biogeography revealed through population genomics.</title>
        <authorList>
            <person name="Perez-Carrascal O.M."/>
            <person name="Terrat Y."/>
            <person name="Giani A."/>
            <person name="Fortin N."/>
            <person name="Tromas N."/>
            <person name="Shapiro B.J."/>
        </authorList>
    </citation>
    <scope>NUCLEOTIDE SEQUENCE [LARGE SCALE GENOMIC DNA]</scope>
    <source>
        <strain evidence="3">Mn_MB_F_20050700_S1D</strain>
    </source>
</reference>
<dbReference type="InterPro" id="IPR011083">
    <property type="entry name" value="Phage_tail_collar_dom"/>
</dbReference>
<dbReference type="AlphaFoldDB" id="A0A552J273"/>
<proteinExistence type="predicted"/>
<feature type="compositionally biased region" description="Low complexity" evidence="1">
    <location>
        <begin position="153"/>
        <end position="164"/>
    </location>
</feature>
<gene>
    <name evidence="3" type="ORF">EWV54_07830</name>
</gene>
<accession>A0A552J273</accession>
<evidence type="ECO:0000313" key="4">
    <source>
        <dbReference type="Proteomes" id="UP000319191"/>
    </source>
</evidence>
<dbReference type="Gene3D" id="3.90.1340.10">
    <property type="entry name" value="Phage tail collar domain"/>
    <property type="match status" value="1"/>
</dbReference>
<dbReference type="Pfam" id="PF07484">
    <property type="entry name" value="Collar"/>
    <property type="match status" value="1"/>
</dbReference>
<evidence type="ECO:0000259" key="2">
    <source>
        <dbReference type="Pfam" id="PF07484"/>
    </source>
</evidence>
<dbReference type="EMBL" id="SFAV01000101">
    <property type="protein sequence ID" value="TRU89849.1"/>
    <property type="molecule type" value="Genomic_DNA"/>
</dbReference>
<dbReference type="SUPFAM" id="SSF88874">
    <property type="entry name" value="Receptor-binding domain of short tail fibre protein gp12"/>
    <property type="match status" value="1"/>
</dbReference>
<evidence type="ECO:0000313" key="3">
    <source>
        <dbReference type="EMBL" id="TRU89849.1"/>
    </source>
</evidence>
<dbReference type="Proteomes" id="UP000319191">
    <property type="component" value="Unassembled WGS sequence"/>
</dbReference>
<organism evidence="3 4">
    <name type="scientific">Microcystis novacekii Mn_MB_F_20050700_S1D</name>
    <dbReference type="NCBI Taxonomy" id="2486266"/>
    <lineage>
        <taxon>Bacteria</taxon>
        <taxon>Bacillati</taxon>
        <taxon>Cyanobacteriota</taxon>
        <taxon>Cyanophyceae</taxon>
        <taxon>Oscillatoriophycideae</taxon>
        <taxon>Chroococcales</taxon>
        <taxon>Microcystaceae</taxon>
        <taxon>Microcystis</taxon>
    </lineage>
</organism>
<feature type="region of interest" description="Disordered" evidence="1">
    <location>
        <begin position="143"/>
        <end position="168"/>
    </location>
</feature>
<dbReference type="InterPro" id="IPR037053">
    <property type="entry name" value="Phage_tail_collar_dom_sf"/>
</dbReference>
<comment type="caution">
    <text evidence="3">The sequence shown here is derived from an EMBL/GenBank/DDBJ whole genome shotgun (WGS) entry which is preliminary data.</text>
</comment>
<sequence>MTQETETNLETTALPVIQGVPIGTILPYGGDVYASSVRVSLANQGWLVCDGEQYDVTDYPDLSQVIGFFFGGNLRNQFNVPDLRGMFLRGVDGGAGKDPDAKSRVALVNGGNTGDNVGSYQQDEFKTHNHKIMLWPRSFRGADGDDKPYDNQGSVDGSTSDSGGNETRPKNIYVNYIIKAKNV</sequence>
<name>A0A552J273_9CHRO</name>
<protein>
    <submittedName>
        <fullName evidence="3">Tail fiber protein</fullName>
    </submittedName>
</protein>